<gene>
    <name evidence="3" type="ORF">B296_00007148</name>
</gene>
<comment type="caution">
    <text evidence="3">The sequence shown here is derived from an EMBL/GenBank/DDBJ whole genome shotgun (WGS) entry which is preliminary data.</text>
</comment>
<name>A0A427B1V9_ENSVE</name>
<feature type="compositionally biased region" description="Polar residues" evidence="1">
    <location>
        <begin position="434"/>
        <end position="448"/>
    </location>
</feature>
<feature type="compositionally biased region" description="Polar residues" evidence="1">
    <location>
        <begin position="375"/>
        <end position="389"/>
    </location>
</feature>
<evidence type="ECO:0000256" key="1">
    <source>
        <dbReference type="SAM" id="MobiDB-lite"/>
    </source>
</evidence>
<dbReference type="PANTHER" id="PTHR35499:SF1">
    <property type="entry name" value="DUF3741 DOMAIN-CONTAINING PROTEIN"/>
    <property type="match status" value="1"/>
</dbReference>
<proteinExistence type="predicted"/>
<protein>
    <recommendedName>
        <fullName evidence="2">DUF3741 domain-containing protein</fullName>
    </recommendedName>
</protein>
<feature type="region of interest" description="Disordered" evidence="1">
    <location>
        <begin position="41"/>
        <end position="65"/>
    </location>
</feature>
<dbReference type="InterPro" id="IPR032795">
    <property type="entry name" value="DUF3741-assoc"/>
</dbReference>
<dbReference type="AlphaFoldDB" id="A0A427B1V9"/>
<feature type="compositionally biased region" description="Low complexity" evidence="1">
    <location>
        <begin position="464"/>
        <end position="476"/>
    </location>
</feature>
<feature type="domain" description="DUF3741" evidence="2">
    <location>
        <begin position="236"/>
        <end position="250"/>
    </location>
</feature>
<dbReference type="EMBL" id="AMZH03000682">
    <property type="protein sequence ID" value="RRT82489.1"/>
    <property type="molecule type" value="Genomic_DNA"/>
</dbReference>
<feature type="region of interest" description="Disordered" evidence="1">
    <location>
        <begin position="318"/>
        <end position="497"/>
    </location>
</feature>
<feature type="compositionally biased region" description="Basic and acidic residues" evidence="1">
    <location>
        <begin position="340"/>
        <end position="351"/>
    </location>
</feature>
<dbReference type="Pfam" id="PF14383">
    <property type="entry name" value="VARLMGL"/>
    <property type="match status" value="1"/>
</dbReference>
<evidence type="ECO:0000313" key="4">
    <source>
        <dbReference type="Proteomes" id="UP000287651"/>
    </source>
</evidence>
<accession>A0A427B1V9</accession>
<feature type="region of interest" description="Disordered" evidence="1">
    <location>
        <begin position="131"/>
        <end position="151"/>
    </location>
</feature>
<sequence length="569" mass="61662">MVTSSPEIKEKRRVGAPRVAVSLLPCFSLCSYCTTACRKRRKTKKKEAAPGPTRRRQLPTTQILSQKHRLLTDPNLPASGHPPTYPSHLLSLSLCDAMTRTCKTGRERTHVDPTELPFSQPHTAFPFYHPTTVSSNAEPAPAEQPRLPSDSNLSLSLSLSLSSVLPALMNTSHPPLDLNSDAGGVGCLSGVVRRLLCASLRSNVHGDCSVDEGVGSSSLGAEWIAVQKKKKKPPATPCIVARLMGLDSMPVFPYTPPETVTRSRSTNSAESWPGFLCSERSSGAAQIRTPSSFREAPTYLRQENDDFLVMSFTPEDKARSVMVKAGDSKERKKGGKNNGAKKEIRRTEQRSRVAGKQIQKQNVPQRKHCSGKGSVMSSPNKACGTTKSGGSDAKPAKQKETPVTDERARRKNRAGCSSHPSTDGACSPGFNPPRSGNSITGSLLSSANAEAERKLTSKLEKLNSTSPSSHPVTSSSDRGTDLSSVTTTKKSSKAEQASPDWCQIWEKTCMLTEEDLKNSTWTSREIWRSKDAGEIGAVVALEMLDLVLMETVSQMYTVMPQDPKDVNGI</sequence>
<feature type="compositionally biased region" description="Basic and acidic residues" evidence="1">
    <location>
        <begin position="450"/>
        <end position="461"/>
    </location>
</feature>
<reference evidence="3 4" key="1">
    <citation type="journal article" date="2014" name="Agronomy (Basel)">
        <title>A Draft Genome Sequence for Ensete ventricosum, the Drought-Tolerant Tree Against Hunger.</title>
        <authorList>
            <person name="Harrison J."/>
            <person name="Moore K.A."/>
            <person name="Paszkiewicz K."/>
            <person name="Jones T."/>
            <person name="Grant M."/>
            <person name="Ambacheew D."/>
            <person name="Muzemil S."/>
            <person name="Studholme D.J."/>
        </authorList>
    </citation>
    <scope>NUCLEOTIDE SEQUENCE [LARGE SCALE GENOMIC DNA]</scope>
</reference>
<dbReference type="PANTHER" id="PTHR35499">
    <property type="entry name" value="OS05G0128300 PROTEIN"/>
    <property type="match status" value="1"/>
</dbReference>
<organism evidence="3 4">
    <name type="scientific">Ensete ventricosum</name>
    <name type="common">Abyssinian banana</name>
    <name type="synonym">Musa ensete</name>
    <dbReference type="NCBI Taxonomy" id="4639"/>
    <lineage>
        <taxon>Eukaryota</taxon>
        <taxon>Viridiplantae</taxon>
        <taxon>Streptophyta</taxon>
        <taxon>Embryophyta</taxon>
        <taxon>Tracheophyta</taxon>
        <taxon>Spermatophyta</taxon>
        <taxon>Magnoliopsida</taxon>
        <taxon>Liliopsida</taxon>
        <taxon>Zingiberales</taxon>
        <taxon>Musaceae</taxon>
        <taxon>Ensete</taxon>
    </lineage>
</organism>
<evidence type="ECO:0000259" key="2">
    <source>
        <dbReference type="Pfam" id="PF14383"/>
    </source>
</evidence>
<dbReference type="Proteomes" id="UP000287651">
    <property type="component" value="Unassembled WGS sequence"/>
</dbReference>
<evidence type="ECO:0000313" key="3">
    <source>
        <dbReference type="EMBL" id="RRT82489.1"/>
    </source>
</evidence>
<feature type="compositionally biased region" description="Basic and acidic residues" evidence="1">
    <location>
        <begin position="394"/>
        <end position="408"/>
    </location>
</feature>